<dbReference type="Proteomes" id="UP000001661">
    <property type="component" value="Chromosome"/>
</dbReference>
<dbReference type="Pfam" id="PF13487">
    <property type="entry name" value="HD_5"/>
    <property type="match status" value="1"/>
</dbReference>
<name>D9QPT4_ACEAZ</name>
<dbReference type="Pfam" id="PF13426">
    <property type="entry name" value="PAS_9"/>
    <property type="match status" value="1"/>
</dbReference>
<dbReference type="InterPro" id="IPR006674">
    <property type="entry name" value="HD_domain"/>
</dbReference>
<proteinExistence type="predicted"/>
<evidence type="ECO:0000259" key="2">
    <source>
        <dbReference type="PROSITE" id="PS50112"/>
    </source>
</evidence>
<dbReference type="Gene3D" id="3.30.450.20">
    <property type="entry name" value="PAS domain"/>
    <property type="match status" value="1"/>
</dbReference>
<dbReference type="EMBL" id="CP002105">
    <property type="protein sequence ID" value="ADL12525.1"/>
    <property type="molecule type" value="Genomic_DNA"/>
</dbReference>
<dbReference type="AlphaFoldDB" id="D9QPT4"/>
<feature type="domain" description="HD" evidence="3">
    <location>
        <begin position="166"/>
        <end position="288"/>
    </location>
</feature>
<dbReference type="PROSITE" id="PS51832">
    <property type="entry name" value="HD_GYP"/>
    <property type="match status" value="1"/>
</dbReference>
<dbReference type="CDD" id="cd00130">
    <property type="entry name" value="PAS"/>
    <property type="match status" value="1"/>
</dbReference>
<dbReference type="HOGENOM" id="CLU_000445_92_13_9"/>
<dbReference type="RefSeq" id="WP_013277971.1">
    <property type="nucleotide sequence ID" value="NC_014378.1"/>
</dbReference>
<dbReference type="PANTHER" id="PTHR43155:SF2">
    <property type="entry name" value="CYCLIC DI-GMP PHOSPHODIESTERASE PA4108"/>
    <property type="match status" value="1"/>
</dbReference>
<dbReference type="NCBIfam" id="TIGR00229">
    <property type="entry name" value="sensory_box"/>
    <property type="match status" value="1"/>
</dbReference>
<evidence type="ECO:0000313" key="6">
    <source>
        <dbReference type="Proteomes" id="UP000001661"/>
    </source>
</evidence>
<accession>D9QPT4</accession>
<dbReference type="InterPro" id="IPR037522">
    <property type="entry name" value="HD_GYP_dom"/>
</dbReference>
<evidence type="ECO:0000313" key="5">
    <source>
        <dbReference type="EMBL" id="ADL12525.1"/>
    </source>
</evidence>
<dbReference type="SMART" id="SM00091">
    <property type="entry name" value="PAS"/>
    <property type="match status" value="1"/>
</dbReference>
<feature type="coiled-coil region" evidence="1">
    <location>
        <begin position="123"/>
        <end position="150"/>
    </location>
</feature>
<dbReference type="PANTHER" id="PTHR43155">
    <property type="entry name" value="CYCLIC DI-GMP PHOSPHODIESTERASE PA4108-RELATED"/>
    <property type="match status" value="1"/>
</dbReference>
<dbReference type="SMART" id="SM00471">
    <property type="entry name" value="HDc"/>
    <property type="match status" value="1"/>
</dbReference>
<dbReference type="InterPro" id="IPR035965">
    <property type="entry name" value="PAS-like_dom_sf"/>
</dbReference>
<evidence type="ECO:0000256" key="1">
    <source>
        <dbReference type="SAM" id="Coils"/>
    </source>
</evidence>
<dbReference type="Gene3D" id="1.10.3210.10">
    <property type="entry name" value="Hypothetical protein af1432"/>
    <property type="match status" value="1"/>
</dbReference>
<dbReference type="OrthoDB" id="9804747at2"/>
<reference evidence="5 6" key="1">
    <citation type="journal article" date="2010" name="Stand. Genomic Sci.">
        <title>Complete genome sequence of Acetohalobium arabaticum type strain (Z-7288).</title>
        <authorList>
            <person name="Sikorski J."/>
            <person name="Lapidus A."/>
            <person name="Chertkov O."/>
            <person name="Lucas S."/>
            <person name="Copeland A."/>
            <person name="Glavina Del Rio T."/>
            <person name="Nolan M."/>
            <person name="Tice H."/>
            <person name="Cheng J.F."/>
            <person name="Han C."/>
            <person name="Brambilla E."/>
            <person name="Pitluck S."/>
            <person name="Liolios K."/>
            <person name="Ivanova N."/>
            <person name="Mavromatis K."/>
            <person name="Mikhailova N."/>
            <person name="Pati A."/>
            <person name="Bruce D."/>
            <person name="Detter C."/>
            <person name="Tapia R."/>
            <person name="Goodwin L."/>
            <person name="Chen A."/>
            <person name="Palaniappan K."/>
            <person name="Land M."/>
            <person name="Hauser L."/>
            <person name="Chang Y.J."/>
            <person name="Jeffries C.D."/>
            <person name="Rohde M."/>
            <person name="Goker M."/>
            <person name="Spring S."/>
            <person name="Woyke T."/>
            <person name="Bristow J."/>
            <person name="Eisen J.A."/>
            <person name="Markowitz V."/>
            <person name="Hugenholtz P."/>
            <person name="Kyrpides N.C."/>
            <person name="Klenk H.P."/>
        </authorList>
    </citation>
    <scope>NUCLEOTIDE SEQUENCE [LARGE SCALE GENOMIC DNA]</scope>
    <source>
        <strain evidence="6">ATCC 49924 / DSM 5501 / Z-7288</strain>
    </source>
</reference>
<dbReference type="PROSITE" id="PS51831">
    <property type="entry name" value="HD"/>
    <property type="match status" value="1"/>
</dbReference>
<keyword evidence="6" id="KW-1185">Reference proteome</keyword>
<dbReference type="CDD" id="cd00077">
    <property type="entry name" value="HDc"/>
    <property type="match status" value="1"/>
</dbReference>
<organism evidence="5 6">
    <name type="scientific">Acetohalobium arabaticum (strain ATCC 49924 / DSM 5501 / Z-7288)</name>
    <dbReference type="NCBI Taxonomy" id="574087"/>
    <lineage>
        <taxon>Bacteria</taxon>
        <taxon>Bacillati</taxon>
        <taxon>Bacillota</taxon>
        <taxon>Clostridia</taxon>
        <taxon>Halanaerobiales</taxon>
        <taxon>Halobacteroidaceae</taxon>
        <taxon>Acetohalobium</taxon>
    </lineage>
</organism>
<feature type="domain" description="PAS" evidence="2">
    <location>
        <begin position="5"/>
        <end position="74"/>
    </location>
</feature>
<dbReference type="KEGG" id="aar:Acear_0997"/>
<gene>
    <name evidence="5" type="ordered locus">Acear_0997</name>
</gene>
<dbReference type="InterPro" id="IPR000014">
    <property type="entry name" value="PAS"/>
</dbReference>
<evidence type="ECO:0000259" key="4">
    <source>
        <dbReference type="PROSITE" id="PS51832"/>
    </source>
</evidence>
<protein>
    <submittedName>
        <fullName evidence="5">Putative PAS/PAC sensor protein</fullName>
    </submittedName>
</protein>
<evidence type="ECO:0000259" key="3">
    <source>
        <dbReference type="PROSITE" id="PS51831"/>
    </source>
</evidence>
<dbReference type="eggNOG" id="COG3437">
    <property type="taxonomic scope" value="Bacteria"/>
</dbReference>
<feature type="domain" description="HD-GYP" evidence="4">
    <location>
        <begin position="144"/>
        <end position="334"/>
    </location>
</feature>
<dbReference type="SUPFAM" id="SSF109604">
    <property type="entry name" value="HD-domain/PDEase-like"/>
    <property type="match status" value="1"/>
</dbReference>
<dbReference type="PROSITE" id="PS50112">
    <property type="entry name" value="PAS"/>
    <property type="match status" value="1"/>
</dbReference>
<dbReference type="SUPFAM" id="SSF55785">
    <property type="entry name" value="PYP-like sensor domain (PAS domain)"/>
    <property type="match status" value="1"/>
</dbReference>
<dbReference type="InterPro" id="IPR003607">
    <property type="entry name" value="HD/PDEase_dom"/>
</dbReference>
<keyword evidence="1" id="KW-0175">Coiled coil</keyword>
<dbReference type="STRING" id="574087.Acear_0997"/>
<sequence>MAEDNHKLFKTALKQISKGIIITNDNNKIIFANEEAKKIKNISQTELIGKDITSVHPDDTQNKIKQIMNSLQQKNVNQFTTIIANQDNQEYLNTTYKLLENENNDYIGTMQILSDKTSQIKFEEEKAKSLHKLEKQVDTLNEQLQDLFISSMTSLVKTLEAKDSYTKGHSLRVCEIATKLAEHKHDVSTEIDKIKLAGKLHDIGKVGTQETILNKSSSLSDSEFNHIKQHPIMSEEILSPIERFKPITKMVRHHHERYDGTGYPDGLKQKEIPLGSRIVSIADSYDAMTSNRPYRSPMNPKEAVREIKENLGTQFDPELGKIFLELFYEGKIEE</sequence>